<evidence type="ECO:0000256" key="1">
    <source>
        <dbReference type="ARBA" id="ARBA00004141"/>
    </source>
</evidence>
<dbReference type="EMBL" id="MLJW01000128">
    <property type="protein sequence ID" value="OIQ97719.1"/>
    <property type="molecule type" value="Genomic_DNA"/>
</dbReference>
<evidence type="ECO:0000256" key="2">
    <source>
        <dbReference type="ARBA" id="ARBA00022448"/>
    </source>
</evidence>
<dbReference type="GO" id="GO:0020037">
    <property type="term" value="F:heme binding"/>
    <property type="evidence" value="ECO:0007669"/>
    <property type="project" value="TreeGrafter"/>
</dbReference>
<evidence type="ECO:0000256" key="6">
    <source>
        <dbReference type="ARBA" id="ARBA00023136"/>
    </source>
</evidence>
<keyword evidence="4 7" id="KW-1133">Transmembrane helix</keyword>
<evidence type="ECO:0000256" key="5">
    <source>
        <dbReference type="ARBA" id="ARBA00023004"/>
    </source>
</evidence>
<feature type="transmembrane region" description="Helical" evidence="7">
    <location>
        <begin position="78"/>
        <end position="99"/>
    </location>
</feature>
<keyword evidence="2" id="KW-0813">Transport</keyword>
<dbReference type="GO" id="GO:0005886">
    <property type="term" value="C:plasma membrane"/>
    <property type="evidence" value="ECO:0007669"/>
    <property type="project" value="TreeGrafter"/>
</dbReference>
<feature type="transmembrane region" description="Helical" evidence="7">
    <location>
        <begin position="45"/>
        <end position="66"/>
    </location>
</feature>
<name>A0A1J5S0M8_9ZZZZ</name>
<dbReference type="PANTHER" id="PTHR36964:SF1">
    <property type="entry name" value="PROTEIN-METHIONINE-SULFOXIDE REDUCTASE HEME-BINDING SUBUNIT MSRQ"/>
    <property type="match status" value="1"/>
</dbReference>
<feature type="transmembrane region" description="Helical" evidence="7">
    <location>
        <begin position="152"/>
        <end position="169"/>
    </location>
</feature>
<feature type="transmembrane region" description="Helical" evidence="7">
    <location>
        <begin position="12"/>
        <end position="33"/>
    </location>
</feature>
<sequence>MAGQPSGRQIGAIKAVLFTLCLVPLARLVWGAWQDTLGANPIEFIQHSLGTWTLNFLLITLTVSPLRKFSGWHWLLRLRRMLGLFAFCYALLHLMSYLWLDQFFDWQAIAKDIVKRPFITVGMAAFVLLVPLAATSSNAMIRRLGGRRWQQLHRSIYAITIFGVLHYWWLVKLDVTLPAIYAALLFLLLLVRAFWREQERLRQLAGRRPVETFTIVAKQ</sequence>
<accession>A0A1J5S0M8</accession>
<feature type="transmembrane region" description="Helical" evidence="7">
    <location>
        <begin position="175"/>
        <end position="195"/>
    </location>
</feature>
<evidence type="ECO:0000256" key="4">
    <source>
        <dbReference type="ARBA" id="ARBA00022989"/>
    </source>
</evidence>
<gene>
    <name evidence="9" type="primary">yedZ_3</name>
    <name evidence="9" type="ORF">GALL_201880</name>
</gene>
<reference evidence="9" key="1">
    <citation type="submission" date="2016-10" db="EMBL/GenBank/DDBJ databases">
        <title>Sequence of Gallionella enrichment culture.</title>
        <authorList>
            <person name="Poehlein A."/>
            <person name="Muehling M."/>
            <person name="Daniel R."/>
        </authorList>
    </citation>
    <scope>NUCLEOTIDE SEQUENCE</scope>
</reference>
<evidence type="ECO:0000256" key="3">
    <source>
        <dbReference type="ARBA" id="ARBA00022692"/>
    </source>
</evidence>
<keyword evidence="3 7" id="KW-0812">Transmembrane</keyword>
<dbReference type="PANTHER" id="PTHR36964">
    <property type="entry name" value="PROTEIN-METHIONINE-SULFOXIDE REDUCTASE HEME-BINDING SUBUNIT MSRQ"/>
    <property type="match status" value="1"/>
</dbReference>
<dbReference type="HAMAP" id="MF_01207">
    <property type="entry name" value="MsrQ"/>
    <property type="match status" value="1"/>
</dbReference>
<evidence type="ECO:0000259" key="8">
    <source>
        <dbReference type="Pfam" id="PF01794"/>
    </source>
</evidence>
<dbReference type="GO" id="GO:0010181">
    <property type="term" value="F:FMN binding"/>
    <property type="evidence" value="ECO:0007669"/>
    <property type="project" value="TreeGrafter"/>
</dbReference>
<keyword evidence="5" id="KW-0408">Iron</keyword>
<comment type="subcellular location">
    <subcellularLocation>
        <location evidence="1">Membrane</location>
        <topology evidence="1">Multi-pass membrane protein</topology>
    </subcellularLocation>
</comment>
<feature type="transmembrane region" description="Helical" evidence="7">
    <location>
        <begin position="119"/>
        <end position="140"/>
    </location>
</feature>
<comment type="caution">
    <text evidence="9">The sequence shown here is derived from an EMBL/GenBank/DDBJ whole genome shotgun (WGS) entry which is preliminary data.</text>
</comment>
<organism evidence="9">
    <name type="scientific">mine drainage metagenome</name>
    <dbReference type="NCBI Taxonomy" id="410659"/>
    <lineage>
        <taxon>unclassified sequences</taxon>
        <taxon>metagenomes</taxon>
        <taxon>ecological metagenomes</taxon>
    </lineage>
</organism>
<dbReference type="InterPro" id="IPR013130">
    <property type="entry name" value="Fe3_Rdtase_TM_dom"/>
</dbReference>
<protein>
    <submittedName>
        <fullName evidence="9">Sulfoxide reductase heme-binding subunit YedZ</fullName>
    </submittedName>
</protein>
<proteinExistence type="inferred from homology"/>
<evidence type="ECO:0000256" key="7">
    <source>
        <dbReference type="SAM" id="Phobius"/>
    </source>
</evidence>
<dbReference type="InterPro" id="IPR022837">
    <property type="entry name" value="MsrQ-like"/>
</dbReference>
<dbReference type="Pfam" id="PF01794">
    <property type="entry name" value="Ferric_reduct"/>
    <property type="match status" value="1"/>
</dbReference>
<dbReference type="GO" id="GO:0016679">
    <property type="term" value="F:oxidoreductase activity, acting on diphenols and related substances as donors"/>
    <property type="evidence" value="ECO:0007669"/>
    <property type="project" value="TreeGrafter"/>
</dbReference>
<feature type="domain" description="Ferric oxidoreductase" evidence="8">
    <location>
        <begin position="54"/>
        <end position="164"/>
    </location>
</feature>
<evidence type="ECO:0000313" key="9">
    <source>
        <dbReference type="EMBL" id="OIQ97719.1"/>
    </source>
</evidence>
<keyword evidence="6 7" id="KW-0472">Membrane</keyword>
<dbReference type="AlphaFoldDB" id="A0A1J5S0M8"/>